<gene>
    <name evidence="1" type="ORF">KY290_005208</name>
</gene>
<organism evidence="1 2">
    <name type="scientific">Solanum tuberosum</name>
    <name type="common">Potato</name>
    <dbReference type="NCBI Taxonomy" id="4113"/>
    <lineage>
        <taxon>Eukaryota</taxon>
        <taxon>Viridiplantae</taxon>
        <taxon>Streptophyta</taxon>
        <taxon>Embryophyta</taxon>
        <taxon>Tracheophyta</taxon>
        <taxon>Spermatophyta</taxon>
        <taxon>Magnoliopsida</taxon>
        <taxon>eudicotyledons</taxon>
        <taxon>Gunneridae</taxon>
        <taxon>Pentapetalae</taxon>
        <taxon>asterids</taxon>
        <taxon>lamiids</taxon>
        <taxon>Solanales</taxon>
        <taxon>Solanaceae</taxon>
        <taxon>Solanoideae</taxon>
        <taxon>Solaneae</taxon>
        <taxon>Solanum</taxon>
    </lineage>
</organism>
<reference evidence="1 2" key="1">
    <citation type="journal article" date="2021" name="bioRxiv">
        <title>Chromosome-scale and haplotype-resolved genome assembly of a tetraploid potato cultivar.</title>
        <authorList>
            <person name="Sun H."/>
            <person name="Jiao W.-B."/>
            <person name="Krause K."/>
            <person name="Campoy J.A."/>
            <person name="Goel M."/>
            <person name="Folz-Donahue K."/>
            <person name="Kukat C."/>
            <person name="Huettel B."/>
            <person name="Schneeberger K."/>
        </authorList>
    </citation>
    <scope>NUCLEOTIDE SEQUENCE [LARGE SCALE GENOMIC DNA]</scope>
    <source>
        <strain evidence="1">SolTubOtavaFocal</strain>
        <tissue evidence="1">Leaves</tissue>
    </source>
</reference>
<sequence>MSLMSPMLVCMYSCFSNPTRKKVPVFTFRSTLQRWKMIKLIVVYVDSLTWGHSDAKPFDYFEYYGREGASCPY</sequence>
<comment type="caution">
    <text evidence="1">The sequence shown here is derived from an EMBL/GenBank/DDBJ whole genome shotgun (WGS) entry which is preliminary data.</text>
</comment>
<accession>A0ABQ7WDG6</accession>
<proteinExistence type="predicted"/>
<protein>
    <submittedName>
        <fullName evidence="1">Uncharacterized protein</fullName>
    </submittedName>
</protein>
<dbReference type="Proteomes" id="UP000826656">
    <property type="component" value="Unassembled WGS sequence"/>
</dbReference>
<name>A0ABQ7WDG6_SOLTU</name>
<keyword evidence="2" id="KW-1185">Reference proteome</keyword>
<evidence type="ECO:0000313" key="1">
    <source>
        <dbReference type="EMBL" id="KAH0778781.1"/>
    </source>
</evidence>
<evidence type="ECO:0000313" key="2">
    <source>
        <dbReference type="Proteomes" id="UP000826656"/>
    </source>
</evidence>
<dbReference type="EMBL" id="JAIVGD010000002">
    <property type="protein sequence ID" value="KAH0778781.1"/>
    <property type="molecule type" value="Genomic_DNA"/>
</dbReference>